<feature type="domain" description="Core-binding (CB)" evidence="4">
    <location>
        <begin position="68"/>
        <end position="151"/>
    </location>
</feature>
<evidence type="ECO:0000313" key="6">
    <source>
        <dbReference type="Proteomes" id="UP000309992"/>
    </source>
</evidence>
<evidence type="ECO:0000256" key="2">
    <source>
        <dbReference type="ARBA" id="ARBA00023172"/>
    </source>
</evidence>
<comment type="caution">
    <text evidence="5">The sequence shown here is derived from an EMBL/GenBank/DDBJ whole genome shotgun (WGS) entry which is preliminary data.</text>
</comment>
<protein>
    <submittedName>
        <fullName evidence="5">Integrase</fullName>
    </submittedName>
</protein>
<dbReference type="Pfam" id="PF02899">
    <property type="entry name" value="Phage_int_SAM_1"/>
    <property type="match status" value="1"/>
</dbReference>
<dbReference type="PROSITE" id="PS51900">
    <property type="entry name" value="CB"/>
    <property type="match status" value="1"/>
</dbReference>
<dbReference type="SUPFAM" id="SSF56349">
    <property type="entry name" value="DNA breaking-rejoining enzymes"/>
    <property type="match status" value="1"/>
</dbReference>
<name>A0ABY2RT23_9PSEU</name>
<dbReference type="InterPro" id="IPR004107">
    <property type="entry name" value="Integrase_SAM-like_N"/>
</dbReference>
<dbReference type="InterPro" id="IPR013762">
    <property type="entry name" value="Integrase-like_cat_sf"/>
</dbReference>
<gene>
    <name evidence="5" type="ORF">FCN18_36945</name>
</gene>
<evidence type="ECO:0000256" key="3">
    <source>
        <dbReference type="PROSITE-ProRule" id="PRU01248"/>
    </source>
</evidence>
<dbReference type="Gene3D" id="1.10.150.130">
    <property type="match status" value="1"/>
</dbReference>
<reference evidence="5 6" key="1">
    <citation type="journal article" date="2015" name="Antonie Van Leeuwenhoek">
        <title>Prauserella endophytica sp. nov., an endophytic actinobacterium isolated from Tamarix taklamakanensis.</title>
        <authorList>
            <person name="Liu J.M."/>
            <person name="Habden X."/>
            <person name="Guo L."/>
            <person name="Tuo L."/>
            <person name="Jiang Z.K."/>
            <person name="Liu S.W."/>
            <person name="Liu X.F."/>
            <person name="Chen L."/>
            <person name="Li R.F."/>
            <person name="Zhang Y.Q."/>
            <person name="Sun C.H."/>
        </authorList>
    </citation>
    <scope>NUCLEOTIDE SEQUENCE [LARGE SCALE GENOMIC DNA]</scope>
    <source>
        <strain evidence="5 6">CGMCC 4.7182</strain>
    </source>
</reference>
<accession>A0ABY2RT23</accession>
<organism evidence="5 6">
    <name type="scientific">Prauserella endophytica</name>
    <dbReference type="NCBI Taxonomy" id="1592324"/>
    <lineage>
        <taxon>Bacteria</taxon>
        <taxon>Bacillati</taxon>
        <taxon>Actinomycetota</taxon>
        <taxon>Actinomycetes</taxon>
        <taxon>Pseudonocardiales</taxon>
        <taxon>Pseudonocardiaceae</taxon>
        <taxon>Prauserella</taxon>
        <taxon>Prauserella coralliicola group</taxon>
    </lineage>
</organism>
<keyword evidence="1 3" id="KW-0238">DNA-binding</keyword>
<dbReference type="EMBL" id="SWMS01000046">
    <property type="protein sequence ID" value="TKG59276.1"/>
    <property type="molecule type" value="Genomic_DNA"/>
</dbReference>
<evidence type="ECO:0000259" key="4">
    <source>
        <dbReference type="PROSITE" id="PS51900"/>
    </source>
</evidence>
<evidence type="ECO:0000313" key="5">
    <source>
        <dbReference type="EMBL" id="TKG59276.1"/>
    </source>
</evidence>
<evidence type="ECO:0000256" key="1">
    <source>
        <dbReference type="ARBA" id="ARBA00023125"/>
    </source>
</evidence>
<proteinExistence type="predicted"/>
<dbReference type="Proteomes" id="UP000309992">
    <property type="component" value="Unassembled WGS sequence"/>
</dbReference>
<dbReference type="SUPFAM" id="SSF47823">
    <property type="entry name" value="lambda integrase-like, N-terminal domain"/>
    <property type="match status" value="1"/>
</dbReference>
<dbReference type="InterPro" id="IPR044068">
    <property type="entry name" value="CB"/>
</dbReference>
<sequence>MWVLIHFERDGGVAGWRVFWVPQDAVRSGVRRQVLAGWADLSARECEAGVRAGDPIFLSPEYRVDPLLSLYGQSKRFREYTTETRRNYATDISLFLTFLSGRGRVWTAASERDVEDYEHWRRFAERNPSRVGGSKWDRELAAFASLYWWAVNNSHVRRSPLAMKQVVGREGAVLTVPAARAKDARPSNVHWLTPRTWRRWIDVGLRGHTRDRVPEPGWVGRLEDRNVAFVRLLVTSGLRRSEGGSLLTFEVPARHVDGARYYRGKVAAEVTRSKKPRTFYVAADAVGEIEAYVESSRAWAVRQAQKKGRYDRVPDRRVVTEVTRGRKPVVRWRDEAGVTGERGLDDLTARERMTLFIEGPRGLEPLWLWLNEQGLPFQVHSWEGVFTAANRRCERVLTPPNRMGFDPHQVFAPYATPHSARHSFALFMLVVLNTLMDLKYGLSPEERRDFRQQLYGDPWFMVQCLLGHASRETTVDRYLAPVADLQLRSMLAGAAEPVAAPMPELDVVFARIARESEGIQDLDDRLRPASGGIA</sequence>
<keyword evidence="6" id="KW-1185">Reference proteome</keyword>
<dbReference type="InterPro" id="IPR011010">
    <property type="entry name" value="DNA_brk_join_enz"/>
</dbReference>
<keyword evidence="2" id="KW-0233">DNA recombination</keyword>
<dbReference type="InterPro" id="IPR010998">
    <property type="entry name" value="Integrase_recombinase_N"/>
</dbReference>
<dbReference type="Gene3D" id="1.10.443.10">
    <property type="entry name" value="Intergrase catalytic core"/>
    <property type="match status" value="1"/>
</dbReference>